<reference evidence="3 4" key="1">
    <citation type="submission" date="2016-10" db="EMBL/GenBank/DDBJ databases">
        <authorList>
            <person name="de Groot N.N."/>
        </authorList>
    </citation>
    <scope>NUCLEOTIDE SEQUENCE [LARGE SCALE GENOMIC DNA]</scope>
    <source>
        <strain evidence="3 4">KH2T6</strain>
    </source>
</reference>
<feature type="transmembrane region" description="Helical" evidence="2">
    <location>
        <begin position="83"/>
        <end position="100"/>
    </location>
</feature>
<dbReference type="Proteomes" id="UP000186015">
    <property type="component" value="Unassembled WGS sequence"/>
</dbReference>
<name>A0A1H7HTN6_RUMAL</name>
<feature type="transmembrane region" description="Helical" evidence="2">
    <location>
        <begin position="150"/>
        <end position="170"/>
    </location>
</feature>
<sequence>MEYVAMKCPNCAGDIRYSVGSTECVCPYCDSRIAVQRTADEQRLAVLEEENRGLDYRAHVAEEQEKKRADYVKSLKSWDRTNYILMGLTFVLAIITFAINDTSNDVMMIFGLPMFLITIFAAPIRASALPKRPEDIQNVRDPGGKAGNTFKLYALFFGAMMIGVIIGMIISPNKDKDKTEETSSAVVAQAEETESADE</sequence>
<proteinExistence type="predicted"/>
<evidence type="ECO:0000256" key="2">
    <source>
        <dbReference type="SAM" id="Phobius"/>
    </source>
</evidence>
<organism evidence="3 4">
    <name type="scientific">Ruminococcus albus</name>
    <dbReference type="NCBI Taxonomy" id="1264"/>
    <lineage>
        <taxon>Bacteria</taxon>
        <taxon>Bacillati</taxon>
        <taxon>Bacillota</taxon>
        <taxon>Clostridia</taxon>
        <taxon>Eubacteriales</taxon>
        <taxon>Oscillospiraceae</taxon>
        <taxon>Ruminococcus</taxon>
    </lineage>
</organism>
<keyword evidence="2" id="KW-0812">Transmembrane</keyword>
<dbReference type="RefSeq" id="WP_074830422.1">
    <property type="nucleotide sequence ID" value="NZ_FOAT01000003.1"/>
</dbReference>
<protein>
    <submittedName>
        <fullName evidence="3">Uncharacterized protein</fullName>
    </submittedName>
</protein>
<accession>A0A1H7HTN6</accession>
<dbReference type="EMBL" id="FOAT01000003">
    <property type="protein sequence ID" value="SEK53629.1"/>
    <property type="molecule type" value="Genomic_DNA"/>
</dbReference>
<feature type="region of interest" description="Disordered" evidence="1">
    <location>
        <begin position="175"/>
        <end position="198"/>
    </location>
</feature>
<evidence type="ECO:0000256" key="1">
    <source>
        <dbReference type="SAM" id="MobiDB-lite"/>
    </source>
</evidence>
<keyword evidence="2" id="KW-0472">Membrane</keyword>
<dbReference type="AlphaFoldDB" id="A0A1H7HTN6"/>
<feature type="transmembrane region" description="Helical" evidence="2">
    <location>
        <begin position="106"/>
        <end position="129"/>
    </location>
</feature>
<evidence type="ECO:0000313" key="4">
    <source>
        <dbReference type="Proteomes" id="UP000186015"/>
    </source>
</evidence>
<keyword evidence="2" id="KW-1133">Transmembrane helix</keyword>
<dbReference type="OrthoDB" id="1829207at2"/>
<evidence type="ECO:0000313" key="3">
    <source>
        <dbReference type="EMBL" id="SEK53629.1"/>
    </source>
</evidence>
<gene>
    <name evidence="3" type="ORF">SAMN05216469_10390</name>
</gene>